<organism evidence="4">
    <name type="scientific">Microbacterium sp. A8/3-1</name>
    <dbReference type="NCBI Taxonomy" id="3160749"/>
    <lineage>
        <taxon>Bacteria</taxon>
        <taxon>Bacillati</taxon>
        <taxon>Actinomycetota</taxon>
        <taxon>Actinomycetes</taxon>
        <taxon>Micrococcales</taxon>
        <taxon>Microbacteriaceae</taxon>
        <taxon>Microbacterium</taxon>
    </lineage>
</organism>
<dbReference type="PANTHER" id="PTHR42760">
    <property type="entry name" value="SHORT-CHAIN DEHYDROGENASES/REDUCTASES FAMILY MEMBER"/>
    <property type="match status" value="1"/>
</dbReference>
<dbReference type="RefSeq" id="WP_350351692.1">
    <property type="nucleotide sequence ID" value="NZ_CP158357.1"/>
</dbReference>
<sequence>MTESLFNLAGKTALITGSTRGIGAALAEGLARSGADIVINGTTDAGVADAVARLAASAPDVTVSGRAFDITDDVAVEAAIAAIESEQGPIDILVNNAGIQHRVPMVDLDVADWERVVAVNLTAPFLVGRAVARRMLTRGAGKIINICSIQTELARPSIAPYTATKGGLRNLTRAMTAEWAKHGLQINGIAPGYIRTEMTQALIDDPAFNSWVVGRTPAERWGEVQDLIGPAVWLASDASAYVNGQVVFVDGGMSVVV</sequence>
<gene>
    <name evidence="4" type="ORF">ABS642_21380</name>
</gene>
<proteinExistence type="inferred from homology"/>
<dbReference type="Pfam" id="PF13561">
    <property type="entry name" value="adh_short_C2"/>
    <property type="match status" value="1"/>
</dbReference>
<dbReference type="AlphaFoldDB" id="A0AAU7VXY9"/>
<dbReference type="GO" id="GO:0016616">
    <property type="term" value="F:oxidoreductase activity, acting on the CH-OH group of donors, NAD or NADP as acceptor"/>
    <property type="evidence" value="ECO:0007669"/>
    <property type="project" value="UniProtKB-ARBA"/>
</dbReference>
<dbReference type="PRINTS" id="PR00081">
    <property type="entry name" value="GDHRDH"/>
</dbReference>
<feature type="domain" description="Ketoreductase" evidence="3">
    <location>
        <begin position="11"/>
        <end position="197"/>
    </location>
</feature>
<dbReference type="SUPFAM" id="SSF51735">
    <property type="entry name" value="NAD(P)-binding Rossmann-fold domains"/>
    <property type="match status" value="1"/>
</dbReference>
<keyword evidence="2" id="KW-0560">Oxidoreductase</keyword>
<dbReference type="SMART" id="SM00822">
    <property type="entry name" value="PKS_KR"/>
    <property type="match status" value="1"/>
</dbReference>
<dbReference type="Gene3D" id="3.40.50.720">
    <property type="entry name" value="NAD(P)-binding Rossmann-like Domain"/>
    <property type="match status" value="1"/>
</dbReference>
<dbReference type="PRINTS" id="PR00080">
    <property type="entry name" value="SDRFAMILY"/>
</dbReference>
<dbReference type="EMBL" id="CP158357">
    <property type="protein sequence ID" value="XBX78424.1"/>
    <property type="molecule type" value="Genomic_DNA"/>
</dbReference>
<accession>A0AAU7VXY9</accession>
<evidence type="ECO:0000313" key="4">
    <source>
        <dbReference type="EMBL" id="XBX78424.1"/>
    </source>
</evidence>
<reference evidence="4" key="1">
    <citation type="submission" date="2024-06" db="EMBL/GenBank/DDBJ databases">
        <title>Draft genome sequence of Microbacterium sp. strain A8/3-1, isolated from Oxytropis tragacanthoides Fisch. ex DC. Root nodules in the Altai region of Russia.</title>
        <authorList>
            <person name="Sazanova A."/>
            <person name="Guro P."/>
            <person name="Kuznetsova I."/>
            <person name="Belimov A."/>
            <person name="Safronova V."/>
        </authorList>
    </citation>
    <scope>NUCLEOTIDE SEQUENCE</scope>
    <source>
        <strain evidence="4">A8/3-1</strain>
    </source>
</reference>
<protein>
    <submittedName>
        <fullName evidence="4">SDR family oxidoreductase</fullName>
    </submittedName>
</protein>
<dbReference type="InterPro" id="IPR002347">
    <property type="entry name" value="SDR_fam"/>
</dbReference>
<dbReference type="InterPro" id="IPR036291">
    <property type="entry name" value="NAD(P)-bd_dom_sf"/>
</dbReference>
<dbReference type="InterPro" id="IPR057326">
    <property type="entry name" value="KR_dom"/>
</dbReference>
<dbReference type="FunFam" id="3.40.50.720:FF:000084">
    <property type="entry name" value="Short-chain dehydrogenase reductase"/>
    <property type="match status" value="1"/>
</dbReference>
<name>A0AAU7VXY9_9MICO</name>
<evidence type="ECO:0000256" key="2">
    <source>
        <dbReference type="ARBA" id="ARBA00023002"/>
    </source>
</evidence>
<evidence type="ECO:0000259" key="3">
    <source>
        <dbReference type="SMART" id="SM00822"/>
    </source>
</evidence>
<evidence type="ECO:0000256" key="1">
    <source>
        <dbReference type="ARBA" id="ARBA00006484"/>
    </source>
</evidence>
<comment type="similarity">
    <text evidence="1">Belongs to the short-chain dehydrogenases/reductases (SDR) family.</text>
</comment>